<evidence type="ECO:0000256" key="7">
    <source>
        <dbReference type="ARBA" id="ARBA00022777"/>
    </source>
</evidence>
<accession>A0A1H2YAX1</accession>
<gene>
    <name evidence="13" type="ORF">SAMN05421504_10272</name>
</gene>
<dbReference type="Gene3D" id="6.10.340.10">
    <property type="match status" value="1"/>
</dbReference>
<feature type="compositionally biased region" description="Pro residues" evidence="10">
    <location>
        <begin position="793"/>
        <end position="824"/>
    </location>
</feature>
<feature type="transmembrane region" description="Helical" evidence="11">
    <location>
        <begin position="315"/>
        <end position="337"/>
    </location>
</feature>
<evidence type="ECO:0000259" key="12">
    <source>
        <dbReference type="PROSITE" id="PS50885"/>
    </source>
</evidence>
<reference evidence="13 14" key="1">
    <citation type="submission" date="2016-10" db="EMBL/GenBank/DDBJ databases">
        <authorList>
            <person name="de Groot N.N."/>
        </authorList>
    </citation>
    <scope>NUCLEOTIDE SEQUENCE [LARGE SCALE GENOMIC DNA]</scope>
    <source>
        <strain evidence="13 14">CPCC 202699</strain>
    </source>
</reference>
<dbReference type="InterPro" id="IPR003660">
    <property type="entry name" value="HAMP_dom"/>
</dbReference>
<dbReference type="InterPro" id="IPR050428">
    <property type="entry name" value="TCS_sensor_his_kinase"/>
</dbReference>
<keyword evidence="9" id="KW-0902">Two-component regulatory system</keyword>
<dbReference type="Gene3D" id="3.30.565.10">
    <property type="entry name" value="Histidine kinase-like ATPase, C-terminal domain"/>
    <property type="match status" value="1"/>
</dbReference>
<evidence type="ECO:0000256" key="11">
    <source>
        <dbReference type="SAM" id="Phobius"/>
    </source>
</evidence>
<dbReference type="AlphaFoldDB" id="A0A1H2YAX1"/>
<organism evidence="13 14">
    <name type="scientific">Amycolatopsis xylanica</name>
    <dbReference type="NCBI Taxonomy" id="589385"/>
    <lineage>
        <taxon>Bacteria</taxon>
        <taxon>Bacillati</taxon>
        <taxon>Actinomycetota</taxon>
        <taxon>Actinomycetes</taxon>
        <taxon>Pseudonocardiales</taxon>
        <taxon>Pseudonocardiaceae</taxon>
        <taxon>Amycolatopsis</taxon>
    </lineage>
</organism>
<dbReference type="Pfam" id="PF00672">
    <property type="entry name" value="HAMP"/>
    <property type="match status" value="1"/>
</dbReference>
<keyword evidence="14" id="KW-1185">Reference proteome</keyword>
<keyword evidence="7 13" id="KW-0418">Kinase</keyword>
<evidence type="ECO:0000256" key="4">
    <source>
        <dbReference type="ARBA" id="ARBA00022553"/>
    </source>
</evidence>
<evidence type="ECO:0000256" key="2">
    <source>
        <dbReference type="ARBA" id="ARBA00004370"/>
    </source>
</evidence>
<dbReference type="CDD" id="cd06225">
    <property type="entry name" value="HAMP"/>
    <property type="match status" value="1"/>
</dbReference>
<dbReference type="PANTHER" id="PTHR45436">
    <property type="entry name" value="SENSOR HISTIDINE KINASE YKOH"/>
    <property type="match status" value="1"/>
</dbReference>
<evidence type="ECO:0000256" key="8">
    <source>
        <dbReference type="ARBA" id="ARBA00022989"/>
    </source>
</evidence>
<dbReference type="EC" id="2.7.13.3" evidence="3"/>
<feature type="compositionally biased region" description="Basic and acidic residues" evidence="10">
    <location>
        <begin position="863"/>
        <end position="873"/>
    </location>
</feature>
<dbReference type="EMBL" id="FNON01000002">
    <property type="protein sequence ID" value="SDX02296.1"/>
    <property type="molecule type" value="Genomic_DNA"/>
</dbReference>
<protein>
    <recommendedName>
        <fullName evidence="3">histidine kinase</fullName>
        <ecNumber evidence="3">2.7.13.3</ecNumber>
    </recommendedName>
</protein>
<dbReference type="InterPro" id="IPR013587">
    <property type="entry name" value="Nitrate/nitrite_sensing"/>
</dbReference>
<proteinExistence type="predicted"/>
<keyword evidence="11" id="KW-0472">Membrane</keyword>
<keyword evidence="6 11" id="KW-0812">Transmembrane</keyword>
<evidence type="ECO:0000256" key="10">
    <source>
        <dbReference type="SAM" id="MobiDB-lite"/>
    </source>
</evidence>
<evidence type="ECO:0000256" key="9">
    <source>
        <dbReference type="ARBA" id="ARBA00023012"/>
    </source>
</evidence>
<feature type="compositionally biased region" description="Basic and acidic residues" evidence="10">
    <location>
        <begin position="884"/>
        <end position="896"/>
    </location>
</feature>
<dbReference type="PROSITE" id="PS50885">
    <property type="entry name" value="HAMP"/>
    <property type="match status" value="1"/>
</dbReference>
<dbReference type="GO" id="GO:0000160">
    <property type="term" value="P:phosphorelay signal transduction system"/>
    <property type="evidence" value="ECO:0007669"/>
    <property type="project" value="UniProtKB-KW"/>
</dbReference>
<dbReference type="Proteomes" id="UP000199515">
    <property type="component" value="Unassembled WGS sequence"/>
</dbReference>
<feature type="region of interest" description="Disordered" evidence="10">
    <location>
        <begin position="761"/>
        <end position="896"/>
    </location>
</feature>
<evidence type="ECO:0000256" key="6">
    <source>
        <dbReference type="ARBA" id="ARBA00022692"/>
    </source>
</evidence>
<keyword evidence="8 11" id="KW-1133">Transmembrane helix</keyword>
<dbReference type="GO" id="GO:0005886">
    <property type="term" value="C:plasma membrane"/>
    <property type="evidence" value="ECO:0007669"/>
    <property type="project" value="TreeGrafter"/>
</dbReference>
<dbReference type="InterPro" id="IPR003594">
    <property type="entry name" value="HATPase_dom"/>
</dbReference>
<dbReference type="Pfam" id="PF02518">
    <property type="entry name" value="HATPase_c"/>
    <property type="match status" value="1"/>
</dbReference>
<dbReference type="PANTHER" id="PTHR45436:SF5">
    <property type="entry name" value="SENSOR HISTIDINE KINASE TRCS"/>
    <property type="match status" value="1"/>
</dbReference>
<keyword evidence="4" id="KW-0597">Phosphoprotein</keyword>
<comment type="subcellular location">
    <subcellularLocation>
        <location evidence="2">Membrane</location>
    </subcellularLocation>
</comment>
<dbReference type="SMART" id="SM00387">
    <property type="entry name" value="HATPase_c"/>
    <property type="match status" value="1"/>
</dbReference>
<comment type="catalytic activity">
    <reaction evidence="1">
        <text>ATP + protein L-histidine = ADP + protein N-phospho-L-histidine.</text>
        <dbReference type="EC" id="2.7.13.3"/>
    </reaction>
</comment>
<dbReference type="SMART" id="SM00304">
    <property type="entry name" value="HAMP"/>
    <property type="match status" value="1"/>
</dbReference>
<dbReference type="STRING" id="589385.SAMN05421504_10272"/>
<evidence type="ECO:0000313" key="14">
    <source>
        <dbReference type="Proteomes" id="UP000199515"/>
    </source>
</evidence>
<evidence type="ECO:0000256" key="3">
    <source>
        <dbReference type="ARBA" id="ARBA00012438"/>
    </source>
</evidence>
<evidence type="ECO:0000313" key="13">
    <source>
        <dbReference type="EMBL" id="SDX02296.1"/>
    </source>
</evidence>
<sequence length="896" mass="95752">MRLGKVRRKTTAGSRTWQAVLGRLGIRGKLNLLLMLPLTAVVLVSIPYVATQAGNAQSAGQTSETAGQAHELGSLVWELQRELLLTVDYVASPSEGSGPLMQQHRIVTETVDRVRETLGPDAPDEVAAALVRIGSLAEIRANALRRAVSLDSAARTYHAVIEAVIDAPRLLGQKNTDAEGTRQLTSLDALLRANEEKGLRGMAQIIVAADAESGQEVLSDAASESSLQLERFVQQADIEHAKAVVKVDTGEEARRVDALEALLPNVRDQKANQAFIADVLTAVEALNKQRRTVQEQVTRQITDAATSRASSATRLAWLIGGGAALLLVVVAFLAIAVSRSIADPLRRLTSAATTVADLAGTELVRVADTEAADEQAPRLATIDVSSKDELGKLATAFNRVQSTAGELVERQALTRRNVSLMFANVAKRTQNLVGRQLALVDELERNEQDPRLLESLYRLDHLSTRLRRNAENLLVVSGTRDETRIAGPAELSTALRSALAEIEDYQRVRLGVVADVRLASVFSSDVVLIFAELLENATSFSPPESYVDVDTEFLSDGSLLVVIVDQGIGMTDDRLAEENRRLVERERLELAPTSVLGLFVVGRLARRHGLTVELVPTPGTGITARMVIPPALLAHRAAEFQAPPAWPESEPADEPGRLPALAVPGMAPRDTGELEDFRWFKQEAEEPRVPEQLPVRVPETVPPPAPVFEPVVVAAPVAPVAAPVAAPVTVPSADSGEVRGGLRRRVAGAQLPGVGESTLVSMPAKKKAQHDPEAAKSAFDAYESGFAKANAPAPEPVAPPPPPAPEPVKPPPFQPVAPPAPAAPPAARSGLTRRVPGAQLAPGLAQQPAGRQPARVAATAPRHQRDPNAERAAFDAFSTGLAMADRDTEQREESKE</sequence>
<dbReference type="RefSeq" id="WP_091288014.1">
    <property type="nucleotide sequence ID" value="NZ_FNON01000002.1"/>
</dbReference>
<feature type="compositionally biased region" description="Low complexity" evidence="10">
    <location>
        <begin position="836"/>
        <end position="850"/>
    </location>
</feature>
<evidence type="ECO:0000256" key="1">
    <source>
        <dbReference type="ARBA" id="ARBA00000085"/>
    </source>
</evidence>
<dbReference type="InterPro" id="IPR036890">
    <property type="entry name" value="HATPase_C_sf"/>
</dbReference>
<name>A0A1H2YAX1_9PSEU</name>
<dbReference type="Pfam" id="PF08376">
    <property type="entry name" value="NIT"/>
    <property type="match status" value="1"/>
</dbReference>
<feature type="domain" description="HAMP" evidence="12">
    <location>
        <begin position="339"/>
        <end position="409"/>
    </location>
</feature>
<dbReference type="GO" id="GO:0004673">
    <property type="term" value="F:protein histidine kinase activity"/>
    <property type="evidence" value="ECO:0007669"/>
    <property type="project" value="UniProtKB-EC"/>
</dbReference>
<keyword evidence="5" id="KW-0808">Transferase</keyword>
<dbReference type="SUPFAM" id="SSF55874">
    <property type="entry name" value="ATPase domain of HSP90 chaperone/DNA topoisomerase II/histidine kinase"/>
    <property type="match status" value="1"/>
</dbReference>
<dbReference type="OrthoDB" id="3502710at2"/>
<evidence type="ECO:0000256" key="5">
    <source>
        <dbReference type="ARBA" id="ARBA00022679"/>
    </source>
</evidence>